<evidence type="ECO:0000256" key="1">
    <source>
        <dbReference type="SAM" id="Coils"/>
    </source>
</evidence>
<accession>A0ABM0RZ83</accession>
<sequence>MAHDSQNLSRPSLSGTHSTVHKFQTLDYVPWQRSKQKTKLSTLPPVREAAGHSKSRMKTLTRVQPVLHSKPTMVVTSQLRDPRELRRREQMDPGRKEATMRLMRKMLRNRRNSLRELLNHENFLTGLNRELIRTIQDMEDSTALNVRAMLQQQDILTTVIDILEWSNKKRLQQLKCELQEWEEKEKLKMSFLEQQVEQLNARIQKTHEEVNFLSTYMDHEYPVKSVQIASLMRQLQQVKDSQQDELDDLSEMRRMVLECMSKKIEQQQKKVLRSLVVKTQQPHQEALVQKTRESQDLLKCIHRFRDFIVQFEEEIPILRAEVEELQAQLQDPREVIFEDVLLRRPKCTPDMDIILNIPVEEPLPF</sequence>
<dbReference type="RefSeq" id="XP_008585924.1">
    <property type="nucleotide sequence ID" value="XM_008587702.1"/>
</dbReference>
<proteinExistence type="predicted"/>
<dbReference type="InterPro" id="IPR029236">
    <property type="entry name" value="DUF4618"/>
</dbReference>
<name>A0ABM0RZ83_GALVR</name>
<dbReference type="PANTHER" id="PTHR28574">
    <property type="entry name" value="RIKEN CDNA 6820408C15"/>
    <property type="match status" value="1"/>
</dbReference>
<evidence type="ECO:0000313" key="3">
    <source>
        <dbReference type="RefSeq" id="XP_008585924.1"/>
    </source>
</evidence>
<reference evidence="3" key="1">
    <citation type="submission" date="2025-08" db="UniProtKB">
        <authorList>
            <consortium name="RefSeq"/>
        </authorList>
    </citation>
    <scope>IDENTIFICATION</scope>
</reference>
<dbReference type="PANTHER" id="PTHR28574:SF1">
    <property type="entry name" value="RIKEN CDNA 6820408C15 GENE"/>
    <property type="match status" value="1"/>
</dbReference>
<keyword evidence="1" id="KW-0175">Coiled coil</keyword>
<dbReference type="Proteomes" id="UP000694923">
    <property type="component" value="Unplaced"/>
</dbReference>
<protein>
    <submittedName>
        <fullName evidence="3">Uncharacterized protein C20orf96 homolog isoform X2</fullName>
    </submittedName>
</protein>
<evidence type="ECO:0000313" key="2">
    <source>
        <dbReference type="Proteomes" id="UP000694923"/>
    </source>
</evidence>
<gene>
    <name evidence="3" type="primary">LOC103603204</name>
</gene>
<dbReference type="Pfam" id="PF15397">
    <property type="entry name" value="DUF4618"/>
    <property type="match status" value="1"/>
</dbReference>
<dbReference type="GeneID" id="103603204"/>
<organism evidence="2 3">
    <name type="scientific">Galeopterus variegatus</name>
    <name type="common">Malayan flying lemur</name>
    <name type="synonym">Cynocephalus variegatus</name>
    <dbReference type="NCBI Taxonomy" id="482537"/>
    <lineage>
        <taxon>Eukaryota</taxon>
        <taxon>Metazoa</taxon>
        <taxon>Chordata</taxon>
        <taxon>Craniata</taxon>
        <taxon>Vertebrata</taxon>
        <taxon>Euteleostomi</taxon>
        <taxon>Mammalia</taxon>
        <taxon>Eutheria</taxon>
        <taxon>Euarchontoglires</taxon>
        <taxon>Dermoptera</taxon>
        <taxon>Cynocephalidae</taxon>
        <taxon>Galeopterus</taxon>
    </lineage>
</organism>
<feature type="coiled-coil region" evidence="1">
    <location>
        <begin position="182"/>
        <end position="252"/>
    </location>
</feature>
<keyword evidence="2" id="KW-1185">Reference proteome</keyword>